<keyword evidence="3" id="KW-1185">Reference proteome</keyword>
<comment type="caution">
    <text evidence="2">The sequence shown here is derived from an EMBL/GenBank/DDBJ whole genome shotgun (WGS) entry which is preliminary data.</text>
</comment>
<keyword evidence="1" id="KW-0175">Coiled coil</keyword>
<sequence>MDRLSNWFSVNTLACKVRIAVWFRQGKSSSTAEVRVKAAEDRVKAVEWKLKADEKKARNDAKYWSDQAEKYKTGRDLAQETLARKEEELAKKGKELQVEQRAHTFTKFGVEEKIANASDLRIRKATYA</sequence>
<dbReference type="OrthoDB" id="10383479at2759"/>
<evidence type="ECO:0000313" key="3">
    <source>
        <dbReference type="Proteomes" id="UP000828251"/>
    </source>
</evidence>
<dbReference type="EMBL" id="JAIQCV010000007">
    <property type="protein sequence ID" value="KAH1084084.1"/>
    <property type="molecule type" value="Genomic_DNA"/>
</dbReference>
<protein>
    <submittedName>
        <fullName evidence="2">Uncharacterized protein</fullName>
    </submittedName>
</protein>
<organism evidence="2 3">
    <name type="scientific">Gossypium stocksii</name>
    <dbReference type="NCBI Taxonomy" id="47602"/>
    <lineage>
        <taxon>Eukaryota</taxon>
        <taxon>Viridiplantae</taxon>
        <taxon>Streptophyta</taxon>
        <taxon>Embryophyta</taxon>
        <taxon>Tracheophyta</taxon>
        <taxon>Spermatophyta</taxon>
        <taxon>Magnoliopsida</taxon>
        <taxon>eudicotyledons</taxon>
        <taxon>Gunneridae</taxon>
        <taxon>Pentapetalae</taxon>
        <taxon>rosids</taxon>
        <taxon>malvids</taxon>
        <taxon>Malvales</taxon>
        <taxon>Malvaceae</taxon>
        <taxon>Malvoideae</taxon>
        <taxon>Gossypium</taxon>
    </lineage>
</organism>
<dbReference type="Proteomes" id="UP000828251">
    <property type="component" value="Unassembled WGS sequence"/>
</dbReference>
<evidence type="ECO:0000256" key="1">
    <source>
        <dbReference type="SAM" id="Coils"/>
    </source>
</evidence>
<gene>
    <name evidence="2" type="ORF">J1N35_023845</name>
</gene>
<name>A0A9D4A4S4_9ROSI</name>
<feature type="coiled-coil region" evidence="1">
    <location>
        <begin position="36"/>
        <end position="102"/>
    </location>
</feature>
<proteinExistence type="predicted"/>
<dbReference type="AlphaFoldDB" id="A0A9D4A4S4"/>
<reference evidence="2 3" key="1">
    <citation type="journal article" date="2021" name="Plant Biotechnol. J.">
        <title>Multi-omics assisted identification of the key and species-specific regulatory components of drought-tolerant mechanisms in Gossypium stocksii.</title>
        <authorList>
            <person name="Yu D."/>
            <person name="Ke L."/>
            <person name="Zhang D."/>
            <person name="Wu Y."/>
            <person name="Sun Y."/>
            <person name="Mei J."/>
            <person name="Sun J."/>
            <person name="Sun Y."/>
        </authorList>
    </citation>
    <scope>NUCLEOTIDE SEQUENCE [LARGE SCALE GENOMIC DNA]</scope>
    <source>
        <strain evidence="3">cv. E1</strain>
        <tissue evidence="2">Leaf</tissue>
    </source>
</reference>
<accession>A0A9D4A4S4</accession>
<evidence type="ECO:0000313" key="2">
    <source>
        <dbReference type="EMBL" id="KAH1084084.1"/>
    </source>
</evidence>